<keyword evidence="2" id="KW-1185">Reference proteome</keyword>
<dbReference type="RefSeq" id="WP_208916110.1">
    <property type="nucleotide sequence ID" value="NZ_LT840184.1"/>
</dbReference>
<organism evidence="1 2">
    <name type="scientific">Paenibacillus uliginis N3/975</name>
    <dbReference type="NCBI Taxonomy" id="1313296"/>
    <lineage>
        <taxon>Bacteria</taxon>
        <taxon>Bacillati</taxon>
        <taxon>Bacillota</taxon>
        <taxon>Bacilli</taxon>
        <taxon>Bacillales</taxon>
        <taxon>Paenibacillaceae</taxon>
        <taxon>Paenibacillus</taxon>
    </lineage>
</organism>
<dbReference type="STRING" id="1313296.SAMN05661091_5512"/>
<name>A0A1X7HRS3_9BACL</name>
<accession>A0A1X7HRS3</accession>
<dbReference type="InterPro" id="IPR025916">
    <property type="entry name" value="YdjO"/>
</dbReference>
<protein>
    <submittedName>
        <fullName evidence="1">Cold-inducible protein YdjO</fullName>
    </submittedName>
</protein>
<evidence type="ECO:0000313" key="2">
    <source>
        <dbReference type="Proteomes" id="UP000192940"/>
    </source>
</evidence>
<gene>
    <name evidence="1" type="ORF">SAMN05661091_5512</name>
</gene>
<reference evidence="1 2" key="1">
    <citation type="submission" date="2017-04" db="EMBL/GenBank/DDBJ databases">
        <authorList>
            <person name="Afonso C.L."/>
            <person name="Miller P.J."/>
            <person name="Scott M.A."/>
            <person name="Spackman E."/>
            <person name="Goraichik I."/>
            <person name="Dimitrov K.M."/>
            <person name="Suarez D.L."/>
            <person name="Swayne D.E."/>
        </authorList>
    </citation>
    <scope>NUCLEOTIDE SEQUENCE [LARGE SCALE GENOMIC DNA]</scope>
    <source>
        <strain evidence="1 2">N3/975</strain>
    </source>
</reference>
<dbReference type="Proteomes" id="UP000192940">
    <property type="component" value="Chromosome I"/>
</dbReference>
<proteinExistence type="predicted"/>
<sequence>MYSRKNAMESIPEEMTEVWSCTKDDCKGWIRDDFAFETEPVCLLCQSPMVKETKMLPLLVNTNKKQKSLSKGILIDRK</sequence>
<evidence type="ECO:0000313" key="1">
    <source>
        <dbReference type="EMBL" id="SMF91613.1"/>
    </source>
</evidence>
<dbReference type="EMBL" id="LT840184">
    <property type="protein sequence ID" value="SMF91613.1"/>
    <property type="molecule type" value="Genomic_DNA"/>
</dbReference>
<dbReference type="Pfam" id="PF14169">
    <property type="entry name" value="YdjO"/>
    <property type="match status" value="1"/>
</dbReference>
<dbReference type="AlphaFoldDB" id="A0A1X7HRS3"/>